<keyword evidence="1" id="KW-1133">Transmembrane helix</keyword>
<proteinExistence type="predicted"/>
<dbReference type="AlphaFoldDB" id="A0A6C0DUB2"/>
<name>A0A6C0DUB2_9ZZZZ</name>
<keyword evidence="1" id="KW-0812">Transmembrane</keyword>
<sequence length="70" mass="7653">MASESQILSRTLRSVIIFLLVSLPFTYNLTNRLLGGIIGKLADASGCPTGLGLFIHSLVFGLIIYCFMKF</sequence>
<organism evidence="2">
    <name type="scientific">viral metagenome</name>
    <dbReference type="NCBI Taxonomy" id="1070528"/>
    <lineage>
        <taxon>unclassified sequences</taxon>
        <taxon>metagenomes</taxon>
        <taxon>organismal metagenomes</taxon>
    </lineage>
</organism>
<dbReference type="EMBL" id="MN739677">
    <property type="protein sequence ID" value="QHT20204.1"/>
    <property type="molecule type" value="Genomic_DNA"/>
</dbReference>
<keyword evidence="1" id="KW-0472">Membrane</keyword>
<reference evidence="2" key="1">
    <citation type="journal article" date="2020" name="Nature">
        <title>Giant virus diversity and host interactions through global metagenomics.</title>
        <authorList>
            <person name="Schulz F."/>
            <person name="Roux S."/>
            <person name="Paez-Espino D."/>
            <person name="Jungbluth S."/>
            <person name="Walsh D.A."/>
            <person name="Denef V.J."/>
            <person name="McMahon K.D."/>
            <person name="Konstantinidis K.T."/>
            <person name="Eloe-Fadrosh E.A."/>
            <person name="Kyrpides N.C."/>
            <person name="Woyke T."/>
        </authorList>
    </citation>
    <scope>NUCLEOTIDE SEQUENCE</scope>
    <source>
        <strain evidence="2">GVMAG-M-3300023174-60</strain>
    </source>
</reference>
<evidence type="ECO:0000256" key="1">
    <source>
        <dbReference type="SAM" id="Phobius"/>
    </source>
</evidence>
<feature type="transmembrane region" description="Helical" evidence="1">
    <location>
        <begin position="12"/>
        <end position="30"/>
    </location>
</feature>
<protein>
    <submittedName>
        <fullName evidence="2">Uncharacterized protein</fullName>
    </submittedName>
</protein>
<evidence type="ECO:0000313" key="2">
    <source>
        <dbReference type="EMBL" id="QHT20204.1"/>
    </source>
</evidence>
<feature type="transmembrane region" description="Helical" evidence="1">
    <location>
        <begin position="50"/>
        <end position="68"/>
    </location>
</feature>
<accession>A0A6C0DUB2</accession>